<dbReference type="InterPro" id="IPR017853">
    <property type="entry name" value="GH"/>
</dbReference>
<dbReference type="PANTHER" id="PTHR35040">
    <property type="match status" value="1"/>
</dbReference>
<dbReference type="EMBL" id="CP002408">
    <property type="protein sequence ID" value="AFU59724.1"/>
    <property type="molecule type" value="Genomic_DNA"/>
</dbReference>
<evidence type="ECO:0000313" key="1">
    <source>
        <dbReference type="EMBL" id="AFU59724.1"/>
    </source>
</evidence>
<sequence>MSPANPENLYVIYYGHLVDENGAMTDQASRILAAKPELVIVPHSFPDGELNLTPDVRWQFSEADIKVLTYTWTDYGARDLNAVRADIDSQMASGVDGIFVDEVTNIETDAEHSYYAAVYQHIKSHGQDKLAIMNPGHYKVNESIMQISDIVSLEEEWVYHDQISWMDKYLPSRFMGVSSNEYCTACISESNAMSKTAEAWSAGIGYHFSTDKYIDLPAWFDSYALQVEEERKARQQS</sequence>
<dbReference type="InterPro" id="IPR021986">
    <property type="entry name" value="Spherulin4"/>
</dbReference>
<protein>
    <submittedName>
        <fullName evidence="1">Putative integrase family protein</fullName>
    </submittedName>
</protein>
<keyword evidence="2" id="KW-1185">Reference proteome</keyword>
<evidence type="ECO:0000313" key="2">
    <source>
        <dbReference type="Proteomes" id="UP000008037"/>
    </source>
</evidence>
<dbReference type="PANTHER" id="PTHR35040:SF9">
    <property type="entry name" value="4-LIKE CELL SURFACE PROTEIN, PUTATIVE (AFU_ORTHOLOGUE AFUA_4G14080)-RELATED"/>
    <property type="match status" value="1"/>
</dbReference>
<dbReference type="SUPFAM" id="SSF51445">
    <property type="entry name" value="(Trans)glycosidases"/>
    <property type="match status" value="1"/>
</dbReference>
<dbReference type="InParanoid" id="K0INP3"/>
<reference evidence="1 2" key="1">
    <citation type="journal article" date="2012" name="Environ. Microbiol.">
        <title>The genome of the ammonia-oxidizing Candidatus Nitrososphaera gargensis: insights into metabolic versatility and environmental adaptations.</title>
        <authorList>
            <person name="Spang A."/>
            <person name="Poehlein A."/>
            <person name="Offre P."/>
            <person name="Zumbragel S."/>
            <person name="Haider S."/>
            <person name="Rychlik N."/>
            <person name="Nowka B."/>
            <person name="Schmeisser C."/>
            <person name="Lebedeva E.V."/>
            <person name="Rattei T."/>
            <person name="Bohm C."/>
            <person name="Schmid M."/>
            <person name="Galushko A."/>
            <person name="Hatzenpichler R."/>
            <person name="Weinmaier T."/>
            <person name="Daniel R."/>
            <person name="Schleper C."/>
            <person name="Spieck E."/>
            <person name="Streit W."/>
            <person name="Wagner M."/>
        </authorList>
    </citation>
    <scope>NUCLEOTIDE SEQUENCE [LARGE SCALE GENOMIC DNA]</scope>
    <source>
        <strain evidence="2">Ga9.2</strain>
    </source>
</reference>
<gene>
    <name evidence="1" type="ordered locus">Ngar_c28040</name>
</gene>
<dbReference type="Pfam" id="PF12138">
    <property type="entry name" value="Spherulin4"/>
    <property type="match status" value="1"/>
</dbReference>
<dbReference type="AlphaFoldDB" id="K0INP3"/>
<dbReference type="Proteomes" id="UP000008037">
    <property type="component" value="Chromosome"/>
</dbReference>
<dbReference type="KEGG" id="nga:Ngar_c28040"/>
<accession>K0INP3</accession>
<dbReference type="BioCyc" id="CNIT1237085:G1324-2804-MONOMER"/>
<proteinExistence type="predicted"/>
<name>K0INP3_NITGG</name>
<organism evidence="1 2">
    <name type="scientific">Nitrososphaera gargensis (strain Ga9.2)</name>
    <dbReference type="NCBI Taxonomy" id="1237085"/>
    <lineage>
        <taxon>Archaea</taxon>
        <taxon>Nitrososphaerota</taxon>
        <taxon>Nitrososphaeria</taxon>
        <taxon>Nitrososphaerales</taxon>
        <taxon>Nitrososphaeraceae</taxon>
        <taxon>Nitrososphaera</taxon>
    </lineage>
</organism>
<dbReference type="HOGENOM" id="CLU_1168605_0_0_2"/>